<sequence length="149" mass="16202">MTVEKDRENHGSSPRPIGAMGMRLSRKLGFGLLAMQGKDDVLEIANGPRQEATIGNQNVTQQGGGADYVTGSVEEIVDVRTTLSSSNPLQPCLHEDGSPTDIQDGSDLQQEVSLGFQIGTHQGVELAMYMDRRMRFPLLLSLMVDSIRS</sequence>
<proteinExistence type="predicted"/>
<protein>
    <submittedName>
        <fullName evidence="2">Uncharacterized protein</fullName>
    </submittedName>
</protein>
<evidence type="ECO:0000313" key="2">
    <source>
        <dbReference type="EMBL" id="KAK7401789.1"/>
    </source>
</evidence>
<dbReference type="AlphaFoldDB" id="A0AAN9SP87"/>
<accession>A0AAN9SP87</accession>
<name>A0AAN9SP87_PSOTE</name>
<evidence type="ECO:0000313" key="3">
    <source>
        <dbReference type="Proteomes" id="UP001386955"/>
    </source>
</evidence>
<keyword evidence="3" id="KW-1185">Reference proteome</keyword>
<organism evidence="2 3">
    <name type="scientific">Psophocarpus tetragonolobus</name>
    <name type="common">Winged bean</name>
    <name type="synonym">Dolichos tetragonolobus</name>
    <dbReference type="NCBI Taxonomy" id="3891"/>
    <lineage>
        <taxon>Eukaryota</taxon>
        <taxon>Viridiplantae</taxon>
        <taxon>Streptophyta</taxon>
        <taxon>Embryophyta</taxon>
        <taxon>Tracheophyta</taxon>
        <taxon>Spermatophyta</taxon>
        <taxon>Magnoliopsida</taxon>
        <taxon>eudicotyledons</taxon>
        <taxon>Gunneridae</taxon>
        <taxon>Pentapetalae</taxon>
        <taxon>rosids</taxon>
        <taxon>fabids</taxon>
        <taxon>Fabales</taxon>
        <taxon>Fabaceae</taxon>
        <taxon>Papilionoideae</taxon>
        <taxon>50 kb inversion clade</taxon>
        <taxon>NPAAA clade</taxon>
        <taxon>indigoferoid/millettioid clade</taxon>
        <taxon>Phaseoleae</taxon>
        <taxon>Psophocarpus</taxon>
    </lineage>
</organism>
<feature type="compositionally biased region" description="Basic and acidic residues" evidence="1">
    <location>
        <begin position="1"/>
        <end position="10"/>
    </location>
</feature>
<evidence type="ECO:0000256" key="1">
    <source>
        <dbReference type="SAM" id="MobiDB-lite"/>
    </source>
</evidence>
<comment type="caution">
    <text evidence="2">The sequence shown here is derived from an EMBL/GenBank/DDBJ whole genome shotgun (WGS) entry which is preliminary data.</text>
</comment>
<feature type="region of interest" description="Disordered" evidence="1">
    <location>
        <begin position="1"/>
        <end position="20"/>
    </location>
</feature>
<dbReference type="EMBL" id="JAYMYS010000003">
    <property type="protein sequence ID" value="KAK7401789.1"/>
    <property type="molecule type" value="Genomic_DNA"/>
</dbReference>
<gene>
    <name evidence="2" type="ORF">VNO78_13558</name>
</gene>
<dbReference type="Proteomes" id="UP001386955">
    <property type="component" value="Unassembled WGS sequence"/>
</dbReference>
<reference evidence="2 3" key="1">
    <citation type="submission" date="2024-01" db="EMBL/GenBank/DDBJ databases">
        <title>The genomes of 5 underutilized Papilionoideae crops provide insights into root nodulation and disease resistanc.</title>
        <authorList>
            <person name="Jiang F."/>
        </authorList>
    </citation>
    <scope>NUCLEOTIDE SEQUENCE [LARGE SCALE GENOMIC DNA]</scope>
    <source>
        <strain evidence="2">DUOXIRENSHENG_FW03</strain>
        <tissue evidence="2">Leaves</tissue>
    </source>
</reference>